<proteinExistence type="predicted"/>
<accession>A0A0S2W8K3</accession>
<gene>
    <name evidence="1" type="ORF">IB211_03288</name>
</gene>
<sequence>MVTSELYTCIYSIVKWNKPLFSKIVCFDKVTNKNMDVSAKGSDKISLFGSLIIV</sequence>
<keyword evidence="2" id="KW-1185">Reference proteome</keyword>
<reference evidence="2" key="2">
    <citation type="submission" date="2015-04" db="EMBL/GenBank/DDBJ databases">
        <title>A butyrogenic pathway from the amino acid lysine in a human gut commensal.</title>
        <authorList>
            <person name="de Vos W.M."/>
            <person name="Bui N.T.P."/>
            <person name="Plugge C.M."/>
            <person name="Ritari J."/>
        </authorList>
    </citation>
    <scope>NUCLEOTIDE SEQUENCE [LARGE SCALE GENOMIC DNA]</scope>
    <source>
        <strain evidence="2">AF211</strain>
    </source>
</reference>
<dbReference type="AlphaFoldDB" id="A0A0S2W8K3"/>
<evidence type="ECO:0000313" key="1">
    <source>
        <dbReference type="EMBL" id="ALP95676.1"/>
    </source>
</evidence>
<name>A0A0S2W8K3_9FIRM</name>
<dbReference type="EMBL" id="CP011307">
    <property type="protein sequence ID" value="ALP95676.1"/>
    <property type="molecule type" value="Genomic_DNA"/>
</dbReference>
<protein>
    <submittedName>
        <fullName evidence="1">Uncharacterized protein</fullName>
    </submittedName>
</protein>
<reference evidence="1 2" key="1">
    <citation type="journal article" date="2015" name="Nat. Commun.">
        <title>Production of butyrate from lysine and the Amadori product fructoselysine by a human gut commensal.</title>
        <authorList>
            <person name="Bui T.P."/>
            <person name="Ritari J."/>
            <person name="Boeren S."/>
            <person name="de Waard P."/>
            <person name="Plugge C.M."/>
            <person name="de Vos W.M."/>
        </authorList>
    </citation>
    <scope>NUCLEOTIDE SEQUENCE [LARGE SCALE GENOMIC DNA]</scope>
    <source>
        <strain evidence="1 2">AF211</strain>
    </source>
</reference>
<dbReference type="KEGG" id="ibu:IB211_03288"/>
<evidence type="ECO:0000313" key="2">
    <source>
        <dbReference type="Proteomes" id="UP000064844"/>
    </source>
</evidence>
<organism evidence="1 2">
    <name type="scientific">Intestinimonas butyriciproducens</name>
    <dbReference type="NCBI Taxonomy" id="1297617"/>
    <lineage>
        <taxon>Bacteria</taxon>
        <taxon>Bacillati</taxon>
        <taxon>Bacillota</taxon>
        <taxon>Clostridia</taxon>
        <taxon>Eubacteriales</taxon>
        <taxon>Intestinimonas</taxon>
    </lineage>
</organism>
<dbReference type="Proteomes" id="UP000064844">
    <property type="component" value="Chromosome"/>
</dbReference>